<organism evidence="1">
    <name type="scientific">Theileria annulata</name>
    <dbReference type="NCBI Taxonomy" id="5874"/>
    <lineage>
        <taxon>Eukaryota</taxon>
        <taxon>Sar</taxon>
        <taxon>Alveolata</taxon>
        <taxon>Apicomplexa</taxon>
        <taxon>Aconoidasida</taxon>
        <taxon>Piroplasmida</taxon>
        <taxon>Theileriidae</taxon>
        <taxon>Theileria</taxon>
    </lineage>
</organism>
<evidence type="ECO:0000313" key="1">
    <source>
        <dbReference type="EMBL" id="SVP91980.1"/>
    </source>
</evidence>
<gene>
    <name evidence="1" type="ORF">TAT_000203100</name>
    <name evidence="2" type="ORF">TAV_000203300</name>
</gene>
<evidence type="ECO:0000313" key="2">
    <source>
        <dbReference type="EMBL" id="SVP92244.1"/>
    </source>
</evidence>
<reference evidence="1" key="1">
    <citation type="submission" date="2018-07" db="EMBL/GenBank/DDBJ databases">
        <authorList>
            <person name="Quirk P.G."/>
            <person name="Krulwich T.A."/>
        </authorList>
    </citation>
    <scope>NUCLEOTIDE SEQUENCE</scope>
    <source>
        <strain evidence="1">Anand</strain>
    </source>
</reference>
<sequence>MKSSVDLILQSLGELSKRKIKRYANVWSTKISDLYLVRSKITKNQVPFISKCFLINNLLNNQDVKNILRHVLPQIIDKNGFSVEEYSLMSYVYSCIDEDGPSETILVNNYSKDSVKTTSDEELLTFLNTISLMLSRRTFGKINFEFRGIQDISNDLMEYLWDRVNVVSSKCISEMVEYLKVSEIILESIFISNLLGKLDKEVLNNNIIDHGSIFSFVKISQLLSPERKSYVMDKIYSSDYNTILDTLRKINYFKLPNMEFTEHLFNRLCNTPAKSTMCRKEALGYLDNTIFDLEGKIRCKSEDSDVFSRLHSHLKAIKSTNVLENPHRSRVRWNFPCFIA</sequence>
<dbReference type="VEuPathDB" id="PiroplasmaDB:TA11545"/>
<dbReference type="AlphaFoldDB" id="A0A3B0MWT9"/>
<name>A0A3B0MWT9_THEAN</name>
<proteinExistence type="predicted"/>
<dbReference type="EMBL" id="UIVT01000002">
    <property type="protein sequence ID" value="SVP91980.1"/>
    <property type="molecule type" value="Genomic_DNA"/>
</dbReference>
<protein>
    <submittedName>
        <fullName evidence="1">Uncharacterized protein</fullName>
    </submittedName>
</protein>
<dbReference type="EMBL" id="UIVS01000002">
    <property type="protein sequence ID" value="SVP92244.1"/>
    <property type="molecule type" value="Genomic_DNA"/>
</dbReference>
<accession>A0A3B0MWT9</accession>